<organism evidence="3 4">
    <name type="scientific">Legionella fallonii LLAP-10</name>
    <dbReference type="NCBI Taxonomy" id="1212491"/>
    <lineage>
        <taxon>Bacteria</taxon>
        <taxon>Pseudomonadati</taxon>
        <taxon>Pseudomonadota</taxon>
        <taxon>Gammaproteobacteria</taxon>
        <taxon>Legionellales</taxon>
        <taxon>Legionellaceae</taxon>
        <taxon>Legionella</taxon>
    </lineage>
</organism>
<dbReference type="PANTHER" id="PTHR30203:SF33">
    <property type="entry name" value="BLR4455 PROTEIN"/>
    <property type="match status" value="1"/>
</dbReference>
<keyword evidence="2" id="KW-0564">Palmitate</keyword>
<dbReference type="OrthoDB" id="9770517at2"/>
<dbReference type="Pfam" id="PF02321">
    <property type="entry name" value="OEP"/>
    <property type="match status" value="2"/>
</dbReference>
<dbReference type="GO" id="GO:0015562">
    <property type="term" value="F:efflux transmembrane transporter activity"/>
    <property type="evidence" value="ECO:0007669"/>
    <property type="project" value="InterPro"/>
</dbReference>
<dbReference type="KEGG" id="lfa:LFA_3397"/>
<proteinExistence type="inferred from homology"/>
<keyword evidence="2" id="KW-0472">Membrane</keyword>
<dbReference type="RefSeq" id="WP_052674007.1">
    <property type="nucleotide sequence ID" value="NZ_LN614827.1"/>
</dbReference>
<reference evidence="4" key="1">
    <citation type="submission" date="2014-09" db="EMBL/GenBank/DDBJ databases">
        <authorList>
            <person name="Gomez-Valero L."/>
        </authorList>
    </citation>
    <scope>NUCLEOTIDE SEQUENCE [LARGE SCALE GENOMIC DNA]</scope>
    <source>
        <strain evidence="4">ATCC700992</strain>
    </source>
</reference>
<dbReference type="InterPro" id="IPR010131">
    <property type="entry name" value="MdtP/NodT-like"/>
</dbReference>
<keyword evidence="4" id="KW-1185">Reference proteome</keyword>
<dbReference type="STRING" id="1212491.LFA_3397"/>
<evidence type="ECO:0000256" key="1">
    <source>
        <dbReference type="ARBA" id="ARBA00007613"/>
    </source>
</evidence>
<keyword evidence="2" id="KW-0812">Transmembrane</keyword>
<comment type="subcellular location">
    <subcellularLocation>
        <location evidence="2">Cell outer membrane</location>
        <topology evidence="2">Lipid-anchor</topology>
    </subcellularLocation>
</comment>
<accession>A0A098G9Q6</accession>
<dbReference type="HOGENOM" id="CLU_012817_13_0_6"/>
<dbReference type="PANTHER" id="PTHR30203">
    <property type="entry name" value="OUTER MEMBRANE CATION EFFLUX PROTEIN"/>
    <property type="match status" value="1"/>
</dbReference>
<comment type="similarity">
    <text evidence="1 2">Belongs to the outer membrane factor (OMF) (TC 1.B.17) family.</text>
</comment>
<dbReference type="Gene3D" id="1.20.1600.10">
    <property type="entry name" value="Outer membrane efflux proteins (OEP)"/>
    <property type="match status" value="1"/>
</dbReference>
<gene>
    <name evidence="3" type="ORF">LFA_3397</name>
</gene>
<dbReference type="SUPFAM" id="SSF56954">
    <property type="entry name" value="Outer membrane efflux proteins (OEP)"/>
    <property type="match status" value="1"/>
</dbReference>
<evidence type="ECO:0000313" key="3">
    <source>
        <dbReference type="EMBL" id="CEG58730.1"/>
    </source>
</evidence>
<name>A0A098G9Q6_9GAMM</name>
<sequence length="496" mass="54395">MNRSALAWASLLVNFLLLNSCKVGPNYTRPAINIPQNYTPQTTQPTVATKTKLGNAQHFQTNKQIAAQWWELFHSKPLNDLVIASFKHNPNVGVAQEALRGALENISIQQGAFYPAVGASFAPTKQQIATILTSALASNQNNYYLFTGQVFVSYTIDVFGGIRRQVESSVAQAELQRYQLEATYLTLAANVINAAIQEAALREQIKVTKQIINSQEKILAIMHKQYKLGDTSLANVALQEAALATSKSTLLPLEKQLAFQRDLLNALTGRFPDDKRTPEFTFNSLHLPTELPIALPSTLLEHRPDIRAAEEQMKAANALIGVAAANRLPNISLTSASSAGTAAASLVNLLQTDTLFWSLAGIITQPVFQGGILLHKQRAAEAAYKQTVEQYKLTVINAFQNVTDTLKAIRLDAEALNVASQTEQATLRSLNISRRQFQVGDVSILTLLTNEQMYEQAQLTLIQAQTNRLSDAVALFQALGGSWWNNSIHSGAMNQK</sequence>
<dbReference type="NCBIfam" id="TIGR01845">
    <property type="entry name" value="outer_NodT"/>
    <property type="match status" value="1"/>
</dbReference>
<protein>
    <submittedName>
        <fullName evidence="3">NodT family efflux transporter</fullName>
    </submittedName>
</protein>
<dbReference type="InterPro" id="IPR003423">
    <property type="entry name" value="OMP_efflux"/>
</dbReference>
<evidence type="ECO:0000256" key="2">
    <source>
        <dbReference type="RuleBase" id="RU362097"/>
    </source>
</evidence>
<keyword evidence="2" id="KW-0449">Lipoprotein</keyword>
<keyword evidence="2" id="KW-1134">Transmembrane beta strand</keyword>
<evidence type="ECO:0000313" key="4">
    <source>
        <dbReference type="Proteomes" id="UP000032430"/>
    </source>
</evidence>
<dbReference type="GO" id="GO:0009279">
    <property type="term" value="C:cell outer membrane"/>
    <property type="evidence" value="ECO:0007669"/>
    <property type="project" value="UniProtKB-SubCell"/>
</dbReference>
<dbReference type="Proteomes" id="UP000032430">
    <property type="component" value="Chromosome I"/>
</dbReference>
<dbReference type="EMBL" id="LN614827">
    <property type="protein sequence ID" value="CEG58730.1"/>
    <property type="molecule type" value="Genomic_DNA"/>
</dbReference>
<dbReference type="Gene3D" id="2.20.200.10">
    <property type="entry name" value="Outer membrane efflux proteins (OEP)"/>
    <property type="match status" value="1"/>
</dbReference>
<dbReference type="AlphaFoldDB" id="A0A098G9Q6"/>